<dbReference type="AlphaFoldDB" id="A0A8J2L382"/>
<organism evidence="1 2">
    <name type="scientific">Allacma fusca</name>
    <dbReference type="NCBI Taxonomy" id="39272"/>
    <lineage>
        <taxon>Eukaryota</taxon>
        <taxon>Metazoa</taxon>
        <taxon>Ecdysozoa</taxon>
        <taxon>Arthropoda</taxon>
        <taxon>Hexapoda</taxon>
        <taxon>Collembola</taxon>
        <taxon>Symphypleona</taxon>
        <taxon>Sminthuridae</taxon>
        <taxon>Allacma</taxon>
    </lineage>
</organism>
<gene>
    <name evidence="1" type="ORF">AFUS01_LOCUS36880</name>
</gene>
<proteinExistence type="predicted"/>
<accession>A0A8J2L382</accession>
<comment type="caution">
    <text evidence="1">The sequence shown here is derived from an EMBL/GenBank/DDBJ whole genome shotgun (WGS) entry which is preliminary data.</text>
</comment>
<keyword evidence="2" id="KW-1185">Reference proteome</keyword>
<dbReference type="EMBL" id="CAJVCH010541306">
    <property type="protein sequence ID" value="CAG7826846.1"/>
    <property type="molecule type" value="Genomic_DNA"/>
</dbReference>
<sequence>MCMSISSFARYSKATSPFHNSPKAPKTSNMYKFLFVFAMVLAVALAGPVLLLQANTGRVAYEHGWTDGPNNGVGPLLISPYAYTGLTHVVG</sequence>
<dbReference type="Proteomes" id="UP000708208">
    <property type="component" value="Unassembled WGS sequence"/>
</dbReference>
<reference evidence="1" key="1">
    <citation type="submission" date="2021-06" db="EMBL/GenBank/DDBJ databases">
        <authorList>
            <person name="Hodson N. C."/>
            <person name="Mongue J. A."/>
            <person name="Jaron S. K."/>
        </authorList>
    </citation>
    <scope>NUCLEOTIDE SEQUENCE</scope>
</reference>
<evidence type="ECO:0000313" key="2">
    <source>
        <dbReference type="Proteomes" id="UP000708208"/>
    </source>
</evidence>
<protein>
    <submittedName>
        <fullName evidence="1">Uncharacterized protein</fullName>
    </submittedName>
</protein>
<evidence type="ECO:0000313" key="1">
    <source>
        <dbReference type="EMBL" id="CAG7826846.1"/>
    </source>
</evidence>
<name>A0A8J2L382_9HEXA</name>